<reference evidence="2" key="1">
    <citation type="submission" date="2020-07" db="EMBL/GenBank/DDBJ databases">
        <title>Ethylene signaling mediates host invasion by parasitic plants.</title>
        <authorList>
            <person name="Yoshida S."/>
        </authorList>
    </citation>
    <scope>NUCLEOTIDE SEQUENCE</scope>
    <source>
        <strain evidence="2">Okayama</strain>
    </source>
</reference>
<keyword evidence="3" id="KW-1185">Reference proteome</keyword>
<accession>A0A830C7M0</accession>
<dbReference type="OrthoDB" id="1305658at2759"/>
<dbReference type="EMBL" id="BMAC01000338">
    <property type="protein sequence ID" value="GFP94172.1"/>
    <property type="molecule type" value="Genomic_DNA"/>
</dbReference>
<dbReference type="PANTHER" id="PTHR47481:SF9">
    <property type="entry name" value="RETROTRANSPOSON GAG DOMAIN-CONTAINING PROTEIN"/>
    <property type="match status" value="1"/>
</dbReference>
<dbReference type="Proteomes" id="UP000653305">
    <property type="component" value="Unassembled WGS sequence"/>
</dbReference>
<dbReference type="Pfam" id="PF14223">
    <property type="entry name" value="Retrotran_gag_2"/>
    <property type="match status" value="1"/>
</dbReference>
<proteinExistence type="predicted"/>
<sequence>MTTTTESATTTPLVPITAQHHLPIKLTQMNYSSWRAHLIALLTGHDLHGYINDSFKKPSLLPDGSNATGVTHWVRQDNLLLAAIFGSLSPDILPLVSSTSSSSEAWDILTRLCAGRTCTCVNQLKNEIYRVEIKDRSITQYLHYVKAKADELALIDEPVSIDDLMLFVINDLGPEYATIVGPIRTQKTPLRYEELLDLLFADEQMIKSQKASKRKLLATANAASNRSSHHLGRGSNRGGSHGGSNSNHLLQNSSGQFACGQPSSSSQARGSSSSGRNNPSGCSSIICQLWGYIDHAAPTCRHFPITANYVTPTP</sequence>
<protein>
    <submittedName>
        <fullName evidence="2">Uncharacterized protein</fullName>
    </submittedName>
</protein>
<organism evidence="2 3">
    <name type="scientific">Phtheirospermum japonicum</name>
    <dbReference type="NCBI Taxonomy" id="374723"/>
    <lineage>
        <taxon>Eukaryota</taxon>
        <taxon>Viridiplantae</taxon>
        <taxon>Streptophyta</taxon>
        <taxon>Embryophyta</taxon>
        <taxon>Tracheophyta</taxon>
        <taxon>Spermatophyta</taxon>
        <taxon>Magnoliopsida</taxon>
        <taxon>eudicotyledons</taxon>
        <taxon>Gunneridae</taxon>
        <taxon>Pentapetalae</taxon>
        <taxon>asterids</taxon>
        <taxon>lamiids</taxon>
        <taxon>Lamiales</taxon>
        <taxon>Orobanchaceae</taxon>
        <taxon>Orobanchaceae incertae sedis</taxon>
        <taxon>Phtheirospermum</taxon>
    </lineage>
</organism>
<comment type="caution">
    <text evidence="2">The sequence shown here is derived from an EMBL/GenBank/DDBJ whole genome shotgun (WGS) entry which is preliminary data.</text>
</comment>
<dbReference type="PANTHER" id="PTHR47481">
    <property type="match status" value="1"/>
</dbReference>
<dbReference type="AlphaFoldDB" id="A0A830C7M0"/>
<evidence type="ECO:0000313" key="2">
    <source>
        <dbReference type="EMBL" id="GFP94172.1"/>
    </source>
</evidence>
<evidence type="ECO:0000313" key="3">
    <source>
        <dbReference type="Proteomes" id="UP000653305"/>
    </source>
</evidence>
<name>A0A830C7M0_9LAMI</name>
<evidence type="ECO:0000256" key="1">
    <source>
        <dbReference type="SAM" id="MobiDB-lite"/>
    </source>
</evidence>
<gene>
    <name evidence="2" type="ORF">PHJA_001561700</name>
</gene>
<feature type="region of interest" description="Disordered" evidence="1">
    <location>
        <begin position="217"/>
        <end position="279"/>
    </location>
</feature>
<feature type="compositionally biased region" description="Low complexity" evidence="1">
    <location>
        <begin position="260"/>
        <end position="279"/>
    </location>
</feature>